<comment type="caution">
    <text evidence="1">The sequence shown here is derived from an EMBL/GenBank/DDBJ whole genome shotgun (WGS) entry which is preliminary data.</text>
</comment>
<evidence type="ECO:0000313" key="2">
    <source>
        <dbReference type="Proteomes" id="UP000823661"/>
    </source>
</evidence>
<protein>
    <recommendedName>
        <fullName evidence="3">TolB protein</fullName>
    </recommendedName>
</protein>
<reference evidence="1" key="1">
    <citation type="submission" date="2020-10" db="EMBL/GenBank/DDBJ databases">
        <authorList>
            <person name="Gilroy R."/>
        </authorList>
    </citation>
    <scope>NUCLEOTIDE SEQUENCE</scope>
    <source>
        <strain evidence="1">B1-20833</strain>
    </source>
</reference>
<dbReference type="InterPro" id="IPR011044">
    <property type="entry name" value="Quino_amine_DH_bsu"/>
</dbReference>
<sequence length="302" mass="34068">MRQVEIGTELLMPENIFVVKDKLVIYQSKADKLFTVFPLPFTGHSYAAGCTGRGPDEFIRIDVRSIVPYGDVFKVADADGMLKEVAIDSGRVDVISKTKMNLNQPYNGAFEMKDCYINMNQADEKYEYVISDKKTGEMSHVCPYPDWASAGSSANIATYMKYTVPHPDGDRLAAFYTYFRKVRIIDQSGKILRDITLDFTGGTGAYEPATASSYNAYCFYPTATGDYIAVNYYDQKLNGPRKKTTEIQIWNWDGELLHRLICDKQFMRFTIDFDSGILFAVPAHDARHLYIADLSGILAAKE</sequence>
<accession>A0A9D9ETY2</accession>
<dbReference type="Proteomes" id="UP000823661">
    <property type="component" value="Unassembled WGS sequence"/>
</dbReference>
<reference evidence="1" key="2">
    <citation type="journal article" date="2021" name="PeerJ">
        <title>Extensive microbial diversity within the chicken gut microbiome revealed by metagenomics and culture.</title>
        <authorList>
            <person name="Gilroy R."/>
            <person name="Ravi A."/>
            <person name="Getino M."/>
            <person name="Pursley I."/>
            <person name="Horton D.L."/>
            <person name="Alikhan N.F."/>
            <person name="Baker D."/>
            <person name="Gharbi K."/>
            <person name="Hall N."/>
            <person name="Watson M."/>
            <person name="Adriaenssens E.M."/>
            <person name="Foster-Nyarko E."/>
            <person name="Jarju S."/>
            <person name="Secka A."/>
            <person name="Antonio M."/>
            <person name="Oren A."/>
            <person name="Chaudhuri R.R."/>
            <person name="La Ragione R."/>
            <person name="Hildebrand F."/>
            <person name="Pallen M.J."/>
        </authorList>
    </citation>
    <scope>NUCLEOTIDE SEQUENCE</scope>
    <source>
        <strain evidence="1">B1-20833</strain>
    </source>
</reference>
<proteinExistence type="predicted"/>
<organism evidence="1 2">
    <name type="scientific">Candidatus Cryptobacteroides intestinavium</name>
    <dbReference type="NCBI Taxonomy" id="2840766"/>
    <lineage>
        <taxon>Bacteria</taxon>
        <taxon>Pseudomonadati</taxon>
        <taxon>Bacteroidota</taxon>
        <taxon>Bacteroidia</taxon>
        <taxon>Bacteroidales</taxon>
        <taxon>Candidatus Cryptobacteroides</taxon>
    </lineage>
</organism>
<dbReference type="SUPFAM" id="SSF50969">
    <property type="entry name" value="YVTN repeat-like/Quinoprotein amine dehydrogenase"/>
    <property type="match status" value="1"/>
</dbReference>
<evidence type="ECO:0008006" key="3">
    <source>
        <dbReference type="Google" id="ProtNLM"/>
    </source>
</evidence>
<gene>
    <name evidence="1" type="ORF">IAC06_05495</name>
</gene>
<dbReference type="AlphaFoldDB" id="A0A9D9ETY2"/>
<dbReference type="EMBL" id="JADIMI010000052">
    <property type="protein sequence ID" value="MBO8452320.1"/>
    <property type="molecule type" value="Genomic_DNA"/>
</dbReference>
<evidence type="ECO:0000313" key="1">
    <source>
        <dbReference type="EMBL" id="MBO8452320.1"/>
    </source>
</evidence>
<name>A0A9D9ETY2_9BACT</name>